<dbReference type="RefSeq" id="XP_038057658.1">
    <property type="nucleotide sequence ID" value="XM_038201730.1"/>
</dbReference>
<dbReference type="EnsemblMetazoa" id="XM_038201730.1">
    <property type="protein sequence ID" value="XP_038057658.1"/>
    <property type="gene ID" value="LOC119729189"/>
</dbReference>
<keyword evidence="3" id="KW-1185">Reference proteome</keyword>
<feature type="compositionally biased region" description="Polar residues" evidence="1">
    <location>
        <begin position="241"/>
        <end position="255"/>
    </location>
</feature>
<dbReference type="GeneID" id="119729189"/>
<name>A0A914A1B9_PATMI</name>
<dbReference type="AlphaFoldDB" id="A0A914A1B9"/>
<sequence length="382" mass="42332">MQGDWWLRGFPNKCKDRYDAFSNSSRAWEIPKTESGTSPKIVTLTVQPLADNSAVNQHCASRSRHLSMASTESLLAQRRRKLCFKNKTLQNNTRPVSMSGARESLEMQDLTWTNFFEKHFCTSSSNSPYAGQDLNASGSYSSCQQPAEASSKTQSTESYRALERRLEREREKRTHGEGSSSRLESKGLSFRTLGLHVHVPPATSTHPSPRYLSPIRTSPLLQVLPEEPSPQAMDSRRNGFRLSTNPKSPTTTRSTGAAAEPSTASSGSFRTASNRDALSSMGSLTVASTPSSAALRGHSIGFGSRDVGVRSPTQRSRTRGGMVMPMTLNDKMKNTRYLFVDPVPSASPSFQQRLSELAALESDTIRYERTKRIKKRSKQENQ</sequence>
<organism evidence="2 3">
    <name type="scientific">Patiria miniata</name>
    <name type="common">Bat star</name>
    <name type="synonym">Asterina miniata</name>
    <dbReference type="NCBI Taxonomy" id="46514"/>
    <lineage>
        <taxon>Eukaryota</taxon>
        <taxon>Metazoa</taxon>
        <taxon>Echinodermata</taxon>
        <taxon>Eleutherozoa</taxon>
        <taxon>Asterozoa</taxon>
        <taxon>Asteroidea</taxon>
        <taxon>Valvatacea</taxon>
        <taxon>Valvatida</taxon>
        <taxon>Asterinidae</taxon>
        <taxon>Patiria</taxon>
    </lineage>
</organism>
<feature type="region of interest" description="Disordered" evidence="1">
    <location>
        <begin position="227"/>
        <end position="273"/>
    </location>
</feature>
<evidence type="ECO:0000313" key="2">
    <source>
        <dbReference type="EnsemblMetazoa" id="XP_038057658.1"/>
    </source>
</evidence>
<dbReference type="OrthoDB" id="9888309at2759"/>
<evidence type="ECO:0000256" key="1">
    <source>
        <dbReference type="SAM" id="MobiDB-lite"/>
    </source>
</evidence>
<reference evidence="2" key="1">
    <citation type="submission" date="2022-11" db="UniProtKB">
        <authorList>
            <consortium name="EnsemblMetazoa"/>
        </authorList>
    </citation>
    <scope>IDENTIFICATION</scope>
</reference>
<feature type="region of interest" description="Disordered" evidence="1">
    <location>
        <begin position="288"/>
        <end position="321"/>
    </location>
</feature>
<accession>A0A914A1B9</accession>
<feature type="compositionally biased region" description="Basic and acidic residues" evidence="1">
    <location>
        <begin position="160"/>
        <end position="176"/>
    </location>
</feature>
<feature type="compositionally biased region" description="Polar residues" evidence="1">
    <location>
        <begin position="136"/>
        <end position="158"/>
    </location>
</feature>
<feature type="region of interest" description="Disordered" evidence="1">
    <location>
        <begin position="136"/>
        <end position="187"/>
    </location>
</feature>
<dbReference type="Proteomes" id="UP000887568">
    <property type="component" value="Unplaced"/>
</dbReference>
<evidence type="ECO:0000313" key="3">
    <source>
        <dbReference type="Proteomes" id="UP000887568"/>
    </source>
</evidence>
<proteinExistence type="predicted"/>
<protein>
    <submittedName>
        <fullName evidence="2">Uncharacterized protein</fullName>
    </submittedName>
</protein>
<feature type="compositionally biased region" description="Polar residues" evidence="1">
    <location>
        <begin position="262"/>
        <end position="273"/>
    </location>
</feature>